<reference evidence="10" key="1">
    <citation type="submission" date="2023-11" db="EMBL/GenBank/DDBJ databases">
        <authorList>
            <person name="De Vega J J."/>
            <person name="De Vega J J."/>
        </authorList>
    </citation>
    <scope>NUCLEOTIDE SEQUENCE</scope>
</reference>
<protein>
    <recommendedName>
        <fullName evidence="12">GATA-type domain-containing protein</fullName>
    </recommendedName>
</protein>
<feature type="compositionally biased region" description="Low complexity" evidence="7">
    <location>
        <begin position="423"/>
        <end position="442"/>
    </location>
</feature>
<proteinExistence type="predicted"/>
<dbReference type="SUPFAM" id="SSF55785">
    <property type="entry name" value="PYP-like sensor domain (PAS domain)"/>
    <property type="match status" value="1"/>
</dbReference>
<dbReference type="InterPro" id="IPR013088">
    <property type="entry name" value="Znf_NHR/GATA"/>
</dbReference>
<feature type="compositionally biased region" description="Polar residues" evidence="7">
    <location>
        <begin position="1"/>
        <end position="11"/>
    </location>
</feature>
<evidence type="ECO:0000259" key="9">
    <source>
        <dbReference type="PROSITE" id="PS50114"/>
    </source>
</evidence>
<keyword evidence="3" id="KW-0862">Zinc</keyword>
<evidence type="ECO:0000313" key="10">
    <source>
        <dbReference type="EMBL" id="CAK5268544.1"/>
    </source>
</evidence>
<gene>
    <name evidence="10" type="ORF">MYCIT1_LOCUS11796</name>
</gene>
<keyword evidence="4" id="KW-0805">Transcription regulation</keyword>
<dbReference type="CDD" id="cd00130">
    <property type="entry name" value="PAS"/>
    <property type="match status" value="1"/>
</dbReference>
<dbReference type="PROSITE" id="PS00344">
    <property type="entry name" value="GATA_ZN_FINGER_1"/>
    <property type="match status" value="1"/>
</dbReference>
<feature type="domain" description="PAS" evidence="8">
    <location>
        <begin position="42"/>
        <end position="88"/>
    </location>
</feature>
<dbReference type="AlphaFoldDB" id="A0AAD2H280"/>
<evidence type="ECO:0000313" key="11">
    <source>
        <dbReference type="Proteomes" id="UP001295794"/>
    </source>
</evidence>
<keyword evidence="1" id="KW-0479">Metal-binding</keyword>
<dbReference type="PROSITE" id="PS50114">
    <property type="entry name" value="GATA_ZN_FINGER_2"/>
    <property type="match status" value="1"/>
</dbReference>
<feature type="compositionally biased region" description="Low complexity" evidence="7">
    <location>
        <begin position="570"/>
        <end position="582"/>
    </location>
</feature>
<evidence type="ECO:0000256" key="2">
    <source>
        <dbReference type="ARBA" id="ARBA00022771"/>
    </source>
</evidence>
<evidence type="ECO:0000256" key="1">
    <source>
        <dbReference type="ARBA" id="ARBA00022723"/>
    </source>
</evidence>
<dbReference type="EMBL" id="CAVNYO010000138">
    <property type="protein sequence ID" value="CAK5268544.1"/>
    <property type="molecule type" value="Genomic_DNA"/>
</dbReference>
<dbReference type="Pfam" id="PF00320">
    <property type="entry name" value="GATA"/>
    <property type="match status" value="1"/>
</dbReference>
<feature type="region of interest" description="Disordered" evidence="7">
    <location>
        <begin position="555"/>
        <end position="621"/>
    </location>
</feature>
<dbReference type="GO" id="GO:0043565">
    <property type="term" value="F:sequence-specific DNA binding"/>
    <property type="evidence" value="ECO:0007669"/>
    <property type="project" value="InterPro"/>
</dbReference>
<organism evidence="10 11">
    <name type="scientific">Mycena citricolor</name>
    <dbReference type="NCBI Taxonomy" id="2018698"/>
    <lineage>
        <taxon>Eukaryota</taxon>
        <taxon>Fungi</taxon>
        <taxon>Dikarya</taxon>
        <taxon>Basidiomycota</taxon>
        <taxon>Agaricomycotina</taxon>
        <taxon>Agaricomycetes</taxon>
        <taxon>Agaricomycetidae</taxon>
        <taxon>Agaricales</taxon>
        <taxon>Marasmiineae</taxon>
        <taxon>Mycenaceae</taxon>
        <taxon>Mycena</taxon>
    </lineage>
</organism>
<dbReference type="Gene3D" id="3.30.50.10">
    <property type="entry name" value="Erythroid Transcription Factor GATA-1, subunit A"/>
    <property type="match status" value="1"/>
</dbReference>
<feature type="region of interest" description="Disordered" evidence="7">
    <location>
        <begin position="1"/>
        <end position="25"/>
    </location>
</feature>
<dbReference type="InterPro" id="IPR000014">
    <property type="entry name" value="PAS"/>
</dbReference>
<dbReference type="PANTHER" id="PTHR47172:SF24">
    <property type="entry name" value="GATA ZINC FINGER DOMAIN-CONTAINING PROTEIN 14-RELATED"/>
    <property type="match status" value="1"/>
</dbReference>
<feature type="compositionally biased region" description="Pro residues" evidence="7">
    <location>
        <begin position="339"/>
        <end position="349"/>
    </location>
</feature>
<feature type="domain" description="GATA-type" evidence="9">
    <location>
        <begin position="446"/>
        <end position="495"/>
    </location>
</feature>
<evidence type="ECO:0000256" key="5">
    <source>
        <dbReference type="ARBA" id="ARBA00023163"/>
    </source>
</evidence>
<feature type="region of interest" description="Disordered" evidence="7">
    <location>
        <begin position="480"/>
        <end position="513"/>
    </location>
</feature>
<dbReference type="InterPro" id="IPR035965">
    <property type="entry name" value="PAS-like_dom_sf"/>
</dbReference>
<dbReference type="PROSITE" id="PS50112">
    <property type="entry name" value="PAS"/>
    <property type="match status" value="1"/>
</dbReference>
<evidence type="ECO:0000256" key="7">
    <source>
        <dbReference type="SAM" id="MobiDB-lite"/>
    </source>
</evidence>
<accession>A0AAD2H280</accession>
<name>A0AAD2H280_9AGAR</name>
<dbReference type="InterPro" id="IPR000679">
    <property type="entry name" value="Znf_GATA"/>
</dbReference>
<dbReference type="GO" id="GO:0008270">
    <property type="term" value="F:zinc ion binding"/>
    <property type="evidence" value="ECO:0007669"/>
    <property type="project" value="UniProtKB-KW"/>
</dbReference>
<comment type="caution">
    <text evidence="10">The sequence shown here is derived from an EMBL/GenBank/DDBJ whole genome shotgun (WGS) entry which is preliminary data.</text>
</comment>
<dbReference type="Gene3D" id="3.30.450.20">
    <property type="entry name" value="PAS domain"/>
    <property type="match status" value="1"/>
</dbReference>
<evidence type="ECO:0008006" key="12">
    <source>
        <dbReference type="Google" id="ProtNLM"/>
    </source>
</evidence>
<evidence type="ECO:0000259" key="8">
    <source>
        <dbReference type="PROSITE" id="PS50112"/>
    </source>
</evidence>
<feature type="region of interest" description="Disordered" evidence="7">
    <location>
        <begin position="332"/>
        <end position="442"/>
    </location>
</feature>
<evidence type="ECO:0000256" key="3">
    <source>
        <dbReference type="ARBA" id="ARBA00022833"/>
    </source>
</evidence>
<dbReference type="SMART" id="SM00401">
    <property type="entry name" value="ZnF_GATA"/>
    <property type="match status" value="1"/>
</dbReference>
<dbReference type="SUPFAM" id="SSF57716">
    <property type="entry name" value="Glucocorticoid receptor-like (DNA-binding domain)"/>
    <property type="match status" value="1"/>
</dbReference>
<dbReference type="Proteomes" id="UP001295794">
    <property type="component" value="Unassembled WGS sequence"/>
</dbReference>
<feature type="compositionally biased region" description="Polar residues" evidence="7">
    <location>
        <begin position="588"/>
        <end position="597"/>
    </location>
</feature>
<evidence type="ECO:0000256" key="4">
    <source>
        <dbReference type="ARBA" id="ARBA00023015"/>
    </source>
</evidence>
<evidence type="ECO:0000256" key="6">
    <source>
        <dbReference type="PROSITE-ProRule" id="PRU00094"/>
    </source>
</evidence>
<keyword evidence="5" id="KW-0804">Transcription</keyword>
<keyword evidence="11" id="KW-1185">Reference proteome</keyword>
<sequence>MAHTDSSSSSFYAGHPTAQDSSLSPGVPTRCYWSLLSPNLDFIYLDPVLAQHLGQQAQELLGKSLVTFVHPDEQSSAHQDLGNVLESRTLHGSVTRVRYSRLSRIRRELGYQGPVSSWSNADKIALDDNYIAVDIVINWAAEGVVLCFIHAVVDLTPKDNDESQKTDWSNWCGTDVLSEEQTDILFRRLIVCAPQLNKMNRVFQILSNEPNRSLLISWPPDQQQGPHGTDFARLVEDVNIGPGATSGNEAKTSCTRRFKALQTLPAVAGEVESIFIPHGSVIFACHKVNPPSRSTATSSANMQIAYNNTSFPAQSPYYEHHQGPSYGLPQGSASYNYLAPPPSSQPEPAPYSQAYGGSQWASSSTSNRTYPHGQTWPSQAPFLDNPSSGSPFHRSISPGYAYSGNPPEETGSEGVPAPKRRVSPGSGRDSTGSGRSGGTRPVGVVKCASCKATTSPEWRKGPSGKKELCNACGLRYARSRAKKEGNQAQRKRKEKGAPIKKDSPAPTNSSTPVYSAIRHMYDEGFEDSTSSPSPPAAGMNFVHYSPNDVRGRYQTGPSAIYSVPSPLATNSPVQSSSNPSYSGRVSPATHSPLSTAPSFERDRDRELAVPPAGRRTILTQQ</sequence>
<dbReference type="CDD" id="cd00202">
    <property type="entry name" value="ZnF_GATA"/>
    <property type="match status" value="1"/>
</dbReference>
<feature type="compositionally biased region" description="Polar residues" evidence="7">
    <location>
        <begin position="355"/>
        <end position="369"/>
    </location>
</feature>
<keyword evidence="2 6" id="KW-0863">Zinc-finger</keyword>
<dbReference type="PANTHER" id="PTHR47172">
    <property type="entry name" value="OS01G0976800 PROTEIN"/>
    <property type="match status" value="1"/>
</dbReference>
<dbReference type="GO" id="GO:0006355">
    <property type="term" value="P:regulation of DNA-templated transcription"/>
    <property type="evidence" value="ECO:0007669"/>
    <property type="project" value="InterPro"/>
</dbReference>